<dbReference type="EMBL" id="CP033930">
    <property type="protein sequence ID" value="AZB18989.1"/>
    <property type="molecule type" value="Genomic_DNA"/>
</dbReference>
<sequence>MKVILSKKTGKEITSYAEGYGTLYDDATKKHGIVDSSGVITFESPHKGNILHVFKNRFILYSEDSGAKRKSAVIDEKGNEIIPLSDQDFNTPWWHKDRIISSRQGKDAVYDFSGKEIVPYSDRIRFSGKTGFFVLKDKKWYLYDLNGSPVSDRGFKSDYNFENGRALIVNEDNQSEIIDRNGKTLHTFSQQISDISAYPYVVTRNKASGKYGLIDAEGNTIADEVFTEINPEYFGKKEFIYLRKGNKTTVFTKKDQKLYPVNFKYLNPLFGNLFSVYSDKTEKAGIIDLNGNILVPQEYDFIKSFIVSGKDIIYLKKGTEEKVLDKDLNNILGEGVQVLGFYPQNLIIRKGEHYYTFSVADHSITELKGIDLIKGQSTDYFNPLNQFSKPIVCKNTANLYGILDGKGSEIVPFQYEDIVAFENTENEVIVKKEGKYGVINFQNELLRETIYDTYFWQKEVLILEKDRRSDLIYFTKFRNKIR</sequence>
<reference evidence="1 2" key="1">
    <citation type="submission" date="2018-11" db="EMBL/GenBank/DDBJ databases">
        <title>Proposal to divide the Flavobacteriaceae and reorganize its genera based on Amino Acid Identity values calculated from whole genome sequences.</title>
        <authorList>
            <person name="Nicholson A.C."/>
            <person name="Gulvik C.A."/>
            <person name="Whitney A.M."/>
            <person name="Humrighouse B.W."/>
            <person name="Bell M."/>
            <person name="Holmes B."/>
            <person name="Steigerwalt A.G."/>
            <person name="Villarma A."/>
            <person name="Sheth M."/>
            <person name="Batra D."/>
            <person name="Pryor J."/>
            <person name="Bernardet J.-F."/>
            <person name="Hugo C."/>
            <person name="Kampfer P."/>
            <person name="Newman J."/>
            <person name="McQuiston J.R."/>
        </authorList>
    </citation>
    <scope>NUCLEOTIDE SEQUENCE [LARGE SCALE GENOMIC DNA]</scope>
    <source>
        <strain evidence="1 2">H5559</strain>
    </source>
</reference>
<dbReference type="PANTHER" id="PTHR37841">
    <property type="entry name" value="GLR2918 PROTEIN"/>
    <property type="match status" value="1"/>
</dbReference>
<organism evidence="1 2">
    <name type="scientific">Chryseobacterium indologenes</name>
    <name type="common">Flavobacterium indologenes</name>
    <dbReference type="NCBI Taxonomy" id="253"/>
    <lineage>
        <taxon>Bacteria</taxon>
        <taxon>Pseudomonadati</taxon>
        <taxon>Bacteroidota</taxon>
        <taxon>Flavobacteriia</taxon>
        <taxon>Flavobacteriales</taxon>
        <taxon>Weeksellaceae</taxon>
        <taxon>Chryseobacterium group</taxon>
        <taxon>Chryseobacterium</taxon>
    </lineage>
</organism>
<dbReference type="InterPro" id="IPR032774">
    <property type="entry name" value="WG_beta_rep"/>
</dbReference>
<dbReference type="AlphaFoldDB" id="A0AAD1DWA1"/>
<dbReference type="RefSeq" id="WP_061084072.1">
    <property type="nucleotide sequence ID" value="NZ_FCNN01000163.1"/>
</dbReference>
<evidence type="ECO:0000313" key="1">
    <source>
        <dbReference type="EMBL" id="AZB18989.1"/>
    </source>
</evidence>
<protein>
    <submittedName>
        <fullName evidence="1">WG repeat-containing protein</fullName>
    </submittedName>
</protein>
<dbReference type="Proteomes" id="UP000269015">
    <property type="component" value="Chromosome"/>
</dbReference>
<accession>A0AAD1DWA1</accession>
<proteinExistence type="predicted"/>
<evidence type="ECO:0000313" key="2">
    <source>
        <dbReference type="Proteomes" id="UP000269015"/>
    </source>
</evidence>
<name>A0AAD1DWA1_CHRID</name>
<dbReference type="PANTHER" id="PTHR37841:SF1">
    <property type="entry name" value="DUF3298 DOMAIN-CONTAINING PROTEIN"/>
    <property type="match status" value="1"/>
</dbReference>
<gene>
    <name evidence="1" type="ORF">EG352_14970</name>
</gene>
<dbReference type="Pfam" id="PF14903">
    <property type="entry name" value="WG_beta_rep"/>
    <property type="match status" value="2"/>
</dbReference>